<feature type="non-terminal residue" evidence="2">
    <location>
        <position position="80"/>
    </location>
</feature>
<dbReference type="Proteomes" id="UP000308768">
    <property type="component" value="Unassembled WGS sequence"/>
</dbReference>
<name>A0A4U0WHX4_9PEZI</name>
<reference evidence="2 3" key="1">
    <citation type="submission" date="2017-03" db="EMBL/GenBank/DDBJ databases">
        <title>Genomes of endolithic fungi from Antarctica.</title>
        <authorList>
            <person name="Coleine C."/>
            <person name="Masonjones S."/>
            <person name="Stajich J.E."/>
        </authorList>
    </citation>
    <scope>NUCLEOTIDE SEQUENCE [LARGE SCALE GENOMIC DNA]</scope>
    <source>
        <strain evidence="2 3">CCFEE 5187</strain>
    </source>
</reference>
<dbReference type="AlphaFoldDB" id="A0A4U0WHX4"/>
<sequence length="80" mass="8367">MYAKPSLALAVVPADDGAAGLLSPPLASVPSVRSVPFVTPSPFPSSPSSPLPRPPSPTMLRRHRRPSTQRLAATLTHMTA</sequence>
<dbReference type="EMBL" id="NAJN01001574">
    <property type="protein sequence ID" value="TKA62381.1"/>
    <property type="molecule type" value="Genomic_DNA"/>
</dbReference>
<comment type="caution">
    <text evidence="2">The sequence shown here is derived from an EMBL/GenBank/DDBJ whole genome shotgun (WGS) entry which is preliminary data.</text>
</comment>
<organism evidence="2 3">
    <name type="scientific">Cryomyces minteri</name>
    <dbReference type="NCBI Taxonomy" id="331657"/>
    <lineage>
        <taxon>Eukaryota</taxon>
        <taxon>Fungi</taxon>
        <taxon>Dikarya</taxon>
        <taxon>Ascomycota</taxon>
        <taxon>Pezizomycotina</taxon>
        <taxon>Dothideomycetes</taxon>
        <taxon>Dothideomycetes incertae sedis</taxon>
        <taxon>Cryomyces</taxon>
    </lineage>
</organism>
<proteinExistence type="predicted"/>
<evidence type="ECO:0000313" key="3">
    <source>
        <dbReference type="Proteomes" id="UP000308768"/>
    </source>
</evidence>
<keyword evidence="3" id="KW-1185">Reference proteome</keyword>
<protein>
    <submittedName>
        <fullName evidence="2">Uncharacterized protein</fullName>
    </submittedName>
</protein>
<feature type="compositionally biased region" description="Pro residues" evidence="1">
    <location>
        <begin position="39"/>
        <end position="57"/>
    </location>
</feature>
<accession>A0A4U0WHX4</accession>
<feature type="region of interest" description="Disordered" evidence="1">
    <location>
        <begin position="39"/>
        <end position="80"/>
    </location>
</feature>
<evidence type="ECO:0000313" key="2">
    <source>
        <dbReference type="EMBL" id="TKA62381.1"/>
    </source>
</evidence>
<evidence type="ECO:0000256" key="1">
    <source>
        <dbReference type="SAM" id="MobiDB-lite"/>
    </source>
</evidence>
<feature type="compositionally biased region" description="Polar residues" evidence="1">
    <location>
        <begin position="68"/>
        <end position="80"/>
    </location>
</feature>
<gene>
    <name evidence="2" type="ORF">B0A49_08328</name>
</gene>